<evidence type="ECO:0000256" key="3">
    <source>
        <dbReference type="HAMAP-Rule" id="MF_01989"/>
    </source>
</evidence>
<dbReference type="GO" id="GO:0019381">
    <property type="term" value="P:atrazine catabolic process"/>
    <property type="evidence" value="ECO:0007669"/>
    <property type="project" value="UniProtKB-UniRule"/>
</dbReference>
<feature type="region of interest" description="RU B" evidence="3">
    <location>
        <begin position="108"/>
        <end position="245"/>
    </location>
</feature>
<dbReference type="InterPro" id="IPR043007">
    <property type="entry name" value="AtzD/Barbiturase_RUC"/>
</dbReference>
<comment type="pathway">
    <text evidence="3">Xenobiotic degradation; atrazine degradation; biuret from cyanurate: step 1/1.</text>
</comment>
<comment type="subunit">
    <text evidence="3">Homotetramer.</text>
</comment>
<dbReference type="UniPathway" id="UPA00008">
    <property type="reaction ID" value="UER00502"/>
</dbReference>
<reference evidence="4 5" key="1">
    <citation type="submission" date="2017-06" db="EMBL/GenBank/DDBJ databases">
        <title>Complete genome sequence of Paenibacillus donghaensis KCTC 13049T isolated from East Sea sediment, South Korea.</title>
        <authorList>
            <person name="Jung B.K."/>
            <person name="Hong S.-J."/>
            <person name="Shin J.-H."/>
        </authorList>
    </citation>
    <scope>NUCLEOTIDE SEQUENCE [LARGE SCALE GENOMIC DNA]</scope>
    <source>
        <strain evidence="4 5">KCTC 13049</strain>
    </source>
</reference>
<feature type="binding site" evidence="3">
    <location>
        <position position="314"/>
    </location>
    <ligand>
        <name>substrate</name>
    </ligand>
</feature>
<feature type="binding site" evidence="3">
    <location>
        <position position="341"/>
    </location>
    <ligand>
        <name>Mg(2+)</name>
        <dbReference type="ChEBI" id="CHEBI:18420"/>
        <note>structural</note>
    </ligand>
</feature>
<evidence type="ECO:0000313" key="5">
    <source>
        <dbReference type="Proteomes" id="UP000249890"/>
    </source>
</evidence>
<dbReference type="Proteomes" id="UP000249890">
    <property type="component" value="Chromosome"/>
</dbReference>
<dbReference type="Gene3D" id="3.30.1330.160">
    <property type="entry name" value="Cyanuric acid hydrolase/Barbituras, RU C"/>
    <property type="match status" value="1"/>
</dbReference>
<accession>A0A2Z2KQ38</accession>
<feature type="region of interest" description="RU A" evidence="3">
    <location>
        <begin position="1"/>
        <end position="98"/>
    </location>
</feature>
<feature type="active site" evidence="3">
    <location>
        <position position="158"/>
    </location>
</feature>
<feature type="binding site" evidence="3">
    <location>
        <begin position="78"/>
        <end position="79"/>
    </location>
    <ligand>
        <name>substrate</name>
    </ligand>
</feature>
<organism evidence="4 5">
    <name type="scientific">Paenibacillus donghaensis</name>
    <dbReference type="NCBI Taxonomy" id="414771"/>
    <lineage>
        <taxon>Bacteria</taxon>
        <taxon>Bacillati</taxon>
        <taxon>Bacillota</taxon>
        <taxon>Bacilli</taxon>
        <taxon>Bacillales</taxon>
        <taxon>Paenibacillaceae</taxon>
        <taxon>Paenibacillus</taxon>
    </lineage>
</organism>
<proteinExistence type="inferred from homology"/>
<feature type="binding site" evidence="3">
    <location>
        <position position="344"/>
    </location>
    <ligand>
        <name>Mg(2+)</name>
        <dbReference type="ChEBI" id="CHEBI:18420"/>
        <note>structural</note>
    </ligand>
</feature>
<keyword evidence="2 3" id="KW-0378">Hydrolase</keyword>
<keyword evidence="3" id="KW-0460">Magnesium</keyword>
<dbReference type="GO" id="GO:0018753">
    <property type="term" value="F:cyanuric acid amidohydrolase activity"/>
    <property type="evidence" value="ECO:0007669"/>
    <property type="project" value="UniProtKB-UniRule"/>
</dbReference>
<evidence type="ECO:0000256" key="2">
    <source>
        <dbReference type="ARBA" id="ARBA00022801"/>
    </source>
</evidence>
<feature type="binding site" evidence="3">
    <location>
        <position position="51"/>
    </location>
    <ligand>
        <name>substrate</name>
    </ligand>
</feature>
<evidence type="ECO:0000313" key="4">
    <source>
        <dbReference type="EMBL" id="ASA24809.1"/>
    </source>
</evidence>
<dbReference type="InterPro" id="IPR043008">
    <property type="entry name" value="AtzD/Barbiturase_RUA"/>
</dbReference>
<dbReference type="InterPro" id="IPR043006">
    <property type="entry name" value="AtzD/Barbiturase_RUB"/>
</dbReference>
<feature type="binding site" evidence="3">
    <location>
        <begin position="228"/>
        <end position="229"/>
    </location>
    <ligand>
        <name>substrate</name>
    </ligand>
</feature>
<feature type="binding site" evidence="3">
    <location>
        <position position="336"/>
    </location>
    <ligand>
        <name>Mg(2+)</name>
        <dbReference type="ChEBI" id="CHEBI:18420"/>
        <note>structural</note>
    </ligand>
</feature>
<name>A0A2Z2KQ38_9BACL</name>
<keyword evidence="5" id="KW-1185">Reference proteome</keyword>
<evidence type="ECO:0000256" key="1">
    <source>
        <dbReference type="ARBA" id="ARBA00010947"/>
    </source>
</evidence>
<comment type="similarity">
    <text evidence="1 3">Belongs to the cyclic amide hydrolase (CyAH) family.</text>
</comment>
<feature type="binding site" evidence="3">
    <location>
        <position position="287"/>
    </location>
    <ligand>
        <name>Mg(2+)</name>
        <dbReference type="ChEBI" id="CHEBI:18420"/>
        <note>structural</note>
    </ligand>
</feature>
<feature type="active site" description="Nucleophile" evidence="3">
    <location>
        <position position="228"/>
    </location>
</feature>
<comment type="domain">
    <text evidence="3">The monomer structure is formed from three repeating units (RUs) that share the same structure as one another. The monomer, the active site and substrate all possess threefold rotational symmetry, to the extent that the active site possesses three potential Ser-Lys catalytic dyads. It is possible that any or all of the three active-site serines may act as nucleophile (albeit only one can do so per catalytic cycle).</text>
</comment>
<dbReference type="OrthoDB" id="569708at2"/>
<comment type="caution">
    <text evidence="3">Lacks conserved residue(s) required for the propagation of feature annotation.</text>
</comment>
<dbReference type="AlphaFoldDB" id="A0A2Z2KQ38"/>
<dbReference type="GO" id="GO:0046872">
    <property type="term" value="F:metal ion binding"/>
    <property type="evidence" value="ECO:0007669"/>
    <property type="project" value="UniProtKB-UniRule"/>
</dbReference>
<dbReference type="EMBL" id="CP021780">
    <property type="protein sequence ID" value="ASA24809.1"/>
    <property type="molecule type" value="Genomic_DNA"/>
</dbReference>
<feature type="region of interest" description="RU C" evidence="3">
    <location>
        <begin position="251"/>
        <end position="356"/>
    </location>
</feature>
<comment type="function">
    <text evidence="3">Responsible for the hydrolysis of cyanuric acid, an intermediate formed during catabolism of s-triazine based compounds in herbicides such as atrazine and polymers such as melamine. Catalyzes the hydrolytic opening of the s-triazine ring of cyanuric acid (2,4,6-trihydroxy-s-triazine) to yield carbon dioxide and carboxybiuret, which spontaneously decarboxylates to biuret.</text>
</comment>
<sequence length="356" mass="38351">MRCSVTRVPMASPSDVKTLRTYVDQAAIHPDEVIAVLGKTEGNGCVNDYTRGYAVRSVQDFFAGYIGEKARQISYVMSGGTEGILSPHLTVVSRNPGGDEARKYDRKSLAIGVAKTPEFLPEEIGRLNQVEQVAAAVNRAIHEAGITDHADVHFVQVKCPLLTTEQLQDASSRAVTVVTEDTYKSMGYSRGASALGVAIALEEIEAAGLEEKDICQDWEQYSSVASTSAGSELNYCEVIVFGNSYSSEGPFYIDHDVMKDSIDADALRKLIAKHEQDELVQVLAKAEADPTGYVRSRRHTMLNDSDINHTRHARAVVGGVLASVCGDPMIYVSGGAEHQGPAGGGPVAVIFKRGMK</sequence>
<keyword evidence="3" id="KW-0479">Metal-binding</keyword>
<dbReference type="InterPro" id="IPR014086">
    <property type="entry name" value="AtzD/Barbiturase"/>
</dbReference>
<comment type="catalytic activity">
    <reaction evidence="3">
        <text>cyanurate + H2O = 1-carboxybiuret + H(+)</text>
        <dbReference type="Rhea" id="RHEA:70363"/>
        <dbReference type="ChEBI" id="CHEBI:15377"/>
        <dbReference type="ChEBI" id="CHEBI:15378"/>
        <dbReference type="ChEBI" id="CHEBI:38028"/>
        <dbReference type="ChEBI" id="CHEBI:142864"/>
        <dbReference type="EC" id="3.5.2.15"/>
    </reaction>
</comment>
<feature type="binding site" evidence="3">
    <location>
        <begin position="333"/>
        <end position="334"/>
    </location>
    <ligand>
        <name>substrate</name>
    </ligand>
</feature>
<dbReference type="Gene3D" id="3.30.1330.180">
    <property type="entry name" value="Cyanuric acid hydrolase/Barbiturase, RU B"/>
    <property type="match status" value="1"/>
</dbReference>
<dbReference type="HAMAP" id="MF_01989">
    <property type="entry name" value="Cyc_amidohydrol"/>
    <property type="match status" value="1"/>
</dbReference>
<feature type="binding site" evidence="3">
    <location>
        <position position="340"/>
    </location>
    <ligand>
        <name>Mg(2+)</name>
        <dbReference type="ChEBI" id="CHEBI:18420"/>
        <note>structural</note>
    </ligand>
</feature>
<dbReference type="KEGG" id="pdh:B9T62_31045"/>
<dbReference type="Gene3D" id="3.30.1330.170">
    <property type="entry name" value="Cyanuric acid hydrolase/Barbiturase, RU A"/>
    <property type="match status" value="1"/>
</dbReference>
<feature type="site" description="Important for substrate specificity" evidence="3">
    <location>
        <position position="310"/>
    </location>
</feature>
<comment type="activity regulation">
    <text evidence="3">Inhibited by barbituric acid.</text>
</comment>
<dbReference type="NCBIfam" id="TIGR02714">
    <property type="entry name" value="amido_AtzD_TrzD"/>
    <property type="match status" value="1"/>
</dbReference>
<dbReference type="Pfam" id="PF09663">
    <property type="entry name" value="Amido_AtzD_TrzD"/>
    <property type="match status" value="1"/>
</dbReference>
<feature type="binding site" evidence="3">
    <location>
        <position position="339"/>
    </location>
    <ligand>
        <name>Mg(2+)</name>
        <dbReference type="ChEBI" id="CHEBI:18420"/>
        <note>structural</note>
    </ligand>
</feature>
<dbReference type="RefSeq" id="WP_087918777.1">
    <property type="nucleotide sequence ID" value="NZ_CP021780.1"/>
</dbReference>
<dbReference type="EC" id="3.5.2.15" evidence="3"/>
<protein>
    <recommendedName>
        <fullName evidence="3">Cyanuric acid amidohydrolase</fullName>
        <shortName evidence="3">CAH</shortName>
        <ecNumber evidence="3">3.5.2.15</ecNumber>
    </recommendedName>
</protein>
<feature type="binding site" evidence="3">
    <location>
        <position position="190"/>
    </location>
    <ligand>
        <name>substrate</name>
    </ligand>
</feature>
<gene>
    <name evidence="4" type="ORF">B9T62_31045</name>
</gene>